<gene>
    <name evidence="3" type="ORF">Ga0074812_101114</name>
</gene>
<dbReference type="InterPro" id="IPR021235">
    <property type="entry name" value="DUF2637"/>
</dbReference>
<keyword evidence="2" id="KW-0812">Transmembrane</keyword>
<keyword evidence="2" id="KW-1133">Transmembrane helix</keyword>
<evidence type="ECO:0000256" key="2">
    <source>
        <dbReference type="SAM" id="Phobius"/>
    </source>
</evidence>
<evidence type="ECO:0000313" key="4">
    <source>
        <dbReference type="Proteomes" id="UP000198802"/>
    </source>
</evidence>
<keyword evidence="4" id="KW-1185">Reference proteome</keyword>
<feature type="transmembrane region" description="Helical" evidence="2">
    <location>
        <begin position="144"/>
        <end position="162"/>
    </location>
</feature>
<proteinExistence type="predicted"/>
<evidence type="ECO:0000256" key="1">
    <source>
        <dbReference type="SAM" id="MobiDB-lite"/>
    </source>
</evidence>
<reference evidence="4" key="1">
    <citation type="submission" date="2015-11" db="EMBL/GenBank/DDBJ databases">
        <authorList>
            <person name="Varghese N."/>
        </authorList>
    </citation>
    <scope>NUCLEOTIDE SEQUENCE [LARGE SCALE GENOMIC DNA]</scope>
    <source>
        <strain evidence="4">DSM 45899</strain>
    </source>
</reference>
<name>A0A0S4QD98_9ACTN</name>
<dbReference type="AlphaFoldDB" id="A0A0S4QD98"/>
<organism evidence="3 4">
    <name type="scientific">Parafrankia irregularis</name>
    <dbReference type="NCBI Taxonomy" id="795642"/>
    <lineage>
        <taxon>Bacteria</taxon>
        <taxon>Bacillati</taxon>
        <taxon>Actinomycetota</taxon>
        <taxon>Actinomycetes</taxon>
        <taxon>Frankiales</taxon>
        <taxon>Frankiaceae</taxon>
        <taxon>Parafrankia</taxon>
    </lineage>
</organism>
<keyword evidence="2" id="KW-0472">Membrane</keyword>
<feature type="transmembrane region" description="Helical" evidence="2">
    <location>
        <begin position="49"/>
        <end position="68"/>
    </location>
</feature>
<dbReference type="Pfam" id="PF10935">
    <property type="entry name" value="DUF2637"/>
    <property type="match status" value="1"/>
</dbReference>
<sequence length="325" mass="34019">MISSVRRAGPETPELPAVPSVAVQPEEVSPVPAPVPLVADLRRLRRVRWGVRGALALGVFASLAANVLHAEPNIVGRTIAAWPPVALLVVVELISRVPVHRWYLATARLVSTVAVASIAAWVSYWHMADVAARYGESVTSAHMIPISVDGLVLVASVCLVEVGGRIRALEESAPAPVSVPITESNESALVAPSAPVVLDVAPVDESPVVEPTEPEPAPEDEPVVEPLETPKPAVSAPKQSPVRRGTKPTPAPKLTKKAQLLALWSAVSPDDRRSEAQIVGEIAAQIDLAPSTARRYVASAKKAAPMPAPVADITADEPVVVAVAA</sequence>
<accession>A0A0S4QD98</accession>
<protein>
    <recommendedName>
        <fullName evidence="5">DUF2637 domain-containing protein</fullName>
    </recommendedName>
</protein>
<feature type="region of interest" description="Disordered" evidence="1">
    <location>
        <begin position="206"/>
        <end position="252"/>
    </location>
</feature>
<evidence type="ECO:0000313" key="3">
    <source>
        <dbReference type="EMBL" id="CUU53616.1"/>
    </source>
</evidence>
<feature type="compositionally biased region" description="Acidic residues" evidence="1">
    <location>
        <begin position="212"/>
        <end position="223"/>
    </location>
</feature>
<feature type="transmembrane region" description="Helical" evidence="2">
    <location>
        <begin position="102"/>
        <end position="124"/>
    </location>
</feature>
<dbReference type="Proteomes" id="UP000198802">
    <property type="component" value="Unassembled WGS sequence"/>
</dbReference>
<evidence type="ECO:0008006" key="5">
    <source>
        <dbReference type="Google" id="ProtNLM"/>
    </source>
</evidence>
<feature type="transmembrane region" description="Helical" evidence="2">
    <location>
        <begin position="74"/>
        <end position="95"/>
    </location>
</feature>
<dbReference type="EMBL" id="FAOZ01000001">
    <property type="protein sequence ID" value="CUU53616.1"/>
    <property type="molecule type" value="Genomic_DNA"/>
</dbReference>